<dbReference type="EMBL" id="PQIB02000011">
    <property type="protein sequence ID" value="RLM87250.1"/>
    <property type="molecule type" value="Genomic_DNA"/>
</dbReference>
<evidence type="ECO:0000256" key="7">
    <source>
        <dbReference type="ARBA" id="ARBA00022777"/>
    </source>
</evidence>
<dbReference type="Pfam" id="PF00582">
    <property type="entry name" value="Usp"/>
    <property type="match status" value="1"/>
</dbReference>
<keyword evidence="7" id="KW-0418">Kinase</keyword>
<dbReference type="SUPFAM" id="SSF57850">
    <property type="entry name" value="RING/U-box"/>
    <property type="match status" value="1"/>
</dbReference>
<dbReference type="GO" id="GO:0016567">
    <property type="term" value="P:protein ubiquitination"/>
    <property type="evidence" value="ECO:0007669"/>
    <property type="project" value="UniProtKB-UniPathway"/>
</dbReference>
<evidence type="ECO:0000256" key="1">
    <source>
        <dbReference type="ARBA" id="ARBA00000900"/>
    </source>
</evidence>
<dbReference type="GO" id="GO:0061630">
    <property type="term" value="F:ubiquitin protein ligase activity"/>
    <property type="evidence" value="ECO:0007669"/>
    <property type="project" value="UniProtKB-EC"/>
</dbReference>
<dbReference type="PANTHER" id="PTHR45647:SF131">
    <property type="entry name" value="RING-TYPE E3 UBIQUITIN TRANSFERASE"/>
    <property type="match status" value="1"/>
</dbReference>
<evidence type="ECO:0000313" key="14">
    <source>
        <dbReference type="EMBL" id="RLM87250.1"/>
    </source>
</evidence>
<dbReference type="Gene3D" id="3.30.200.20">
    <property type="entry name" value="Phosphorylase Kinase, domain 1"/>
    <property type="match status" value="1"/>
</dbReference>
<comment type="pathway">
    <text evidence="2">Protein modification; protein ubiquitination.</text>
</comment>
<dbReference type="EC" id="2.3.2.27" evidence="3"/>
<keyword evidence="5" id="KW-0808">Transferase</keyword>
<evidence type="ECO:0000256" key="4">
    <source>
        <dbReference type="ARBA" id="ARBA00022527"/>
    </source>
</evidence>
<dbReference type="InterPro" id="IPR011009">
    <property type="entry name" value="Kinase-like_dom_sf"/>
</dbReference>
<evidence type="ECO:0000259" key="12">
    <source>
        <dbReference type="PROSITE" id="PS50011"/>
    </source>
</evidence>
<keyword evidence="4" id="KW-0723">Serine/threonine-protein kinase</keyword>
<evidence type="ECO:0000256" key="10">
    <source>
        <dbReference type="SAM" id="Coils"/>
    </source>
</evidence>
<evidence type="ECO:0000256" key="11">
    <source>
        <dbReference type="SAM" id="MobiDB-lite"/>
    </source>
</evidence>
<comment type="caution">
    <text evidence="14">The sequence shown here is derived from an EMBL/GenBank/DDBJ whole genome shotgun (WGS) entry which is preliminary data.</text>
</comment>
<dbReference type="Gene3D" id="1.10.510.10">
    <property type="entry name" value="Transferase(Phosphotransferase) domain 1"/>
    <property type="match status" value="1"/>
</dbReference>
<dbReference type="SMART" id="SM00504">
    <property type="entry name" value="Ubox"/>
    <property type="match status" value="1"/>
</dbReference>
<dbReference type="InterPro" id="IPR003613">
    <property type="entry name" value="Ubox_domain"/>
</dbReference>
<keyword evidence="10" id="KW-0175">Coiled coil</keyword>
<organism evidence="14 15">
    <name type="scientific">Panicum miliaceum</name>
    <name type="common">Proso millet</name>
    <name type="synonym">Broomcorn millet</name>
    <dbReference type="NCBI Taxonomy" id="4540"/>
    <lineage>
        <taxon>Eukaryota</taxon>
        <taxon>Viridiplantae</taxon>
        <taxon>Streptophyta</taxon>
        <taxon>Embryophyta</taxon>
        <taxon>Tracheophyta</taxon>
        <taxon>Spermatophyta</taxon>
        <taxon>Magnoliopsida</taxon>
        <taxon>Liliopsida</taxon>
        <taxon>Poales</taxon>
        <taxon>Poaceae</taxon>
        <taxon>PACMAD clade</taxon>
        <taxon>Panicoideae</taxon>
        <taxon>Panicodae</taxon>
        <taxon>Paniceae</taxon>
        <taxon>Panicinae</taxon>
        <taxon>Panicum</taxon>
        <taxon>Panicum sect. Panicum</taxon>
    </lineage>
</organism>
<keyword evidence="8" id="KW-0833">Ubl conjugation pathway</keyword>
<dbReference type="PROSITE" id="PS51698">
    <property type="entry name" value="U_BOX"/>
    <property type="match status" value="1"/>
</dbReference>
<dbReference type="CDD" id="cd01989">
    <property type="entry name" value="USP_STK_Ubox_N"/>
    <property type="match status" value="1"/>
</dbReference>
<evidence type="ECO:0000256" key="9">
    <source>
        <dbReference type="ARBA" id="ARBA00022840"/>
    </source>
</evidence>
<evidence type="ECO:0000259" key="13">
    <source>
        <dbReference type="PROSITE" id="PS51698"/>
    </source>
</evidence>
<evidence type="ECO:0000256" key="5">
    <source>
        <dbReference type="ARBA" id="ARBA00022679"/>
    </source>
</evidence>
<dbReference type="SMART" id="SM00220">
    <property type="entry name" value="S_TKc"/>
    <property type="match status" value="1"/>
</dbReference>
<dbReference type="FunFam" id="3.30.200.20:FF:000039">
    <property type="entry name" value="receptor-like protein kinase FERONIA"/>
    <property type="match status" value="1"/>
</dbReference>
<protein>
    <recommendedName>
        <fullName evidence="3">RING-type E3 ubiquitin transferase</fullName>
        <ecNumber evidence="3">2.3.2.27</ecNumber>
    </recommendedName>
</protein>
<dbReference type="Gene3D" id="3.40.50.620">
    <property type="entry name" value="HUPs"/>
    <property type="match status" value="1"/>
</dbReference>
<dbReference type="PROSITE" id="PS00108">
    <property type="entry name" value="PROTEIN_KINASE_ST"/>
    <property type="match status" value="1"/>
</dbReference>
<gene>
    <name evidence="14" type="ORF">C2845_PM04G10470</name>
</gene>
<feature type="domain" description="U-box" evidence="13">
    <location>
        <begin position="746"/>
        <end position="823"/>
    </location>
</feature>
<keyword evidence="15" id="KW-1185">Reference proteome</keyword>
<keyword evidence="9" id="KW-0067">ATP-binding</keyword>
<dbReference type="CDD" id="cd16655">
    <property type="entry name" value="RING-Ubox_WDSUB1-like"/>
    <property type="match status" value="1"/>
</dbReference>
<dbReference type="InterPro" id="IPR008271">
    <property type="entry name" value="Ser/Thr_kinase_AS"/>
</dbReference>
<feature type="region of interest" description="Disordered" evidence="11">
    <location>
        <begin position="1"/>
        <end position="68"/>
    </location>
</feature>
<evidence type="ECO:0000313" key="15">
    <source>
        <dbReference type="Proteomes" id="UP000275267"/>
    </source>
</evidence>
<dbReference type="SUPFAM" id="SSF52402">
    <property type="entry name" value="Adenine nucleotide alpha hydrolases-like"/>
    <property type="match status" value="1"/>
</dbReference>
<evidence type="ECO:0000256" key="2">
    <source>
        <dbReference type="ARBA" id="ARBA00004906"/>
    </source>
</evidence>
<dbReference type="SUPFAM" id="SSF56112">
    <property type="entry name" value="Protein kinase-like (PK-like)"/>
    <property type="match status" value="1"/>
</dbReference>
<evidence type="ECO:0000256" key="8">
    <source>
        <dbReference type="ARBA" id="ARBA00022786"/>
    </source>
</evidence>
<feature type="coiled-coil region" evidence="10">
    <location>
        <begin position="308"/>
        <end position="380"/>
    </location>
</feature>
<dbReference type="STRING" id="4540.A0A3L6QTU7"/>
<dbReference type="PANTHER" id="PTHR45647">
    <property type="entry name" value="OS02G0152300 PROTEIN"/>
    <property type="match status" value="1"/>
</dbReference>
<dbReference type="Pfam" id="PF04564">
    <property type="entry name" value="U-box"/>
    <property type="match status" value="1"/>
</dbReference>
<name>A0A3L6QTU7_PANMI</name>
<reference evidence="15" key="1">
    <citation type="journal article" date="2019" name="Nat. Commun.">
        <title>The genome of broomcorn millet.</title>
        <authorList>
            <person name="Zou C."/>
            <person name="Miki D."/>
            <person name="Li D."/>
            <person name="Tang Q."/>
            <person name="Xiao L."/>
            <person name="Rajput S."/>
            <person name="Deng P."/>
            <person name="Jia W."/>
            <person name="Huang R."/>
            <person name="Zhang M."/>
            <person name="Sun Y."/>
            <person name="Hu J."/>
            <person name="Fu X."/>
            <person name="Schnable P.S."/>
            <person name="Li F."/>
            <person name="Zhang H."/>
            <person name="Feng B."/>
            <person name="Zhu X."/>
            <person name="Liu R."/>
            <person name="Schnable J.C."/>
            <person name="Zhu J.-K."/>
            <person name="Zhang H."/>
        </authorList>
    </citation>
    <scope>NUCLEOTIDE SEQUENCE [LARGE SCALE GENOMIC DNA]</scope>
</reference>
<dbReference type="UniPathway" id="UPA00143"/>
<comment type="catalytic activity">
    <reaction evidence="1">
        <text>S-ubiquitinyl-[E2 ubiquitin-conjugating enzyme]-L-cysteine + [acceptor protein]-L-lysine = [E2 ubiquitin-conjugating enzyme]-L-cysteine + N(6)-ubiquitinyl-[acceptor protein]-L-lysine.</text>
        <dbReference type="EC" id="2.3.2.27"/>
    </reaction>
</comment>
<dbReference type="OrthoDB" id="4062651at2759"/>
<keyword evidence="6" id="KW-0547">Nucleotide-binding</keyword>
<dbReference type="InterPro" id="IPR013083">
    <property type="entry name" value="Znf_RING/FYVE/PHD"/>
</dbReference>
<feature type="compositionally biased region" description="Low complexity" evidence="11">
    <location>
        <begin position="43"/>
        <end position="55"/>
    </location>
</feature>
<feature type="compositionally biased region" description="Pro residues" evidence="11">
    <location>
        <begin position="56"/>
        <end position="65"/>
    </location>
</feature>
<dbReference type="InterPro" id="IPR014729">
    <property type="entry name" value="Rossmann-like_a/b/a_fold"/>
</dbReference>
<dbReference type="InterPro" id="IPR051348">
    <property type="entry name" value="U-box_ubiquitin_ligases"/>
</dbReference>
<dbReference type="InterPro" id="IPR001245">
    <property type="entry name" value="Ser-Thr/Tyr_kinase_cat_dom"/>
</dbReference>
<dbReference type="Proteomes" id="UP000275267">
    <property type="component" value="Unassembled WGS sequence"/>
</dbReference>
<dbReference type="GO" id="GO:0005524">
    <property type="term" value="F:ATP binding"/>
    <property type="evidence" value="ECO:0007669"/>
    <property type="project" value="UniProtKB-KW"/>
</dbReference>
<feature type="domain" description="Protein kinase" evidence="12">
    <location>
        <begin position="458"/>
        <end position="725"/>
    </location>
</feature>
<dbReference type="PROSITE" id="PS50011">
    <property type="entry name" value="PROTEIN_KINASE_DOM"/>
    <property type="match status" value="1"/>
</dbReference>
<evidence type="ECO:0000256" key="3">
    <source>
        <dbReference type="ARBA" id="ARBA00012483"/>
    </source>
</evidence>
<proteinExistence type="predicted"/>
<dbReference type="InterPro" id="IPR000719">
    <property type="entry name" value="Prot_kinase_dom"/>
</dbReference>
<dbReference type="AlphaFoldDB" id="A0A3L6QTU7"/>
<dbReference type="GO" id="GO:0004674">
    <property type="term" value="F:protein serine/threonine kinase activity"/>
    <property type="evidence" value="ECO:0007669"/>
    <property type="project" value="UniProtKB-KW"/>
</dbReference>
<accession>A0A3L6QTU7</accession>
<dbReference type="InterPro" id="IPR006016">
    <property type="entry name" value="UspA"/>
</dbReference>
<sequence>MGTGAQKWQAGPRQAKQPPAGRRGQPRQQAKRTRRSSCSLQRTGMATAATAGSSSPPTPHSPEPSLPGEKVYVAVGREVAESRATLLWALHKFPRGAGAGDASFVLLHVYSPPKLLPFLGARIPAAQVGEQELAAYKEMELQRVNDSLDQYLHLCAQGKIHAEKLVVESDDVAQGLVELISEHHVTALVMGAASDKHYTKKMKIPKSRKARLVELQADPSCKIWFICKGTLVCRRKAVQLSHEEMQECRQSSGVTHYSVDKSASLSEMWCVANTWLCKSIGEQRIERTTSDPFYISGKDNVEETYESYDNFQHILRELESVRQEAYEEKCRREKAERELFEALQKAQASENLYLREMKQKNELEEKLTTIMEEIESLTVRTDELCAKLQGEREQRMVLEKRGAYSDRIIKDLMLQRDKALRETEMLRAKKGESSATAEGMMHITELSYSEIKEATNDFDHSMKIGESVYGSVYRGFLRHTNVAIKKLNPETTQTQSQFSQEVEILSRVRHPNLVTLIGACKDAQALVYEYMPNGSLDDRLACKNNSKPLSWQLRTCIASNICSALIFLHSNKPHSIVHSDLKASNILLDGNNVAKLSGFGVSQILTDQFKATTTLYRYTHPKGSFVYIDPEYLISGDLTPQSDVYSFGIVLLRLLTGRSGFGLLKEVQQTMEKGCLQAILDSSAGEWPAMYAEQLAELGLRCCKIRRKNRPDLQTEAWTVLEPMFKSASTMLCSLSFKSVSEDLGGVPSYFICPILQDVMRDPLIAADGFTYEADAIREWLDNGHQTSLMTNLELPHRDLQSCSALCNSRMAADKWRLICLSSYQGT</sequence>
<evidence type="ECO:0000256" key="6">
    <source>
        <dbReference type="ARBA" id="ARBA00022741"/>
    </source>
</evidence>
<dbReference type="Pfam" id="PF07714">
    <property type="entry name" value="PK_Tyr_Ser-Thr"/>
    <property type="match status" value="1"/>
</dbReference>
<dbReference type="Gene3D" id="3.30.40.10">
    <property type="entry name" value="Zinc/RING finger domain, C3HC4 (zinc finger)"/>
    <property type="match status" value="1"/>
</dbReference>